<keyword evidence="3" id="KW-1185">Reference proteome</keyword>
<feature type="transmembrane region" description="Helical" evidence="1">
    <location>
        <begin position="31"/>
        <end position="52"/>
    </location>
</feature>
<dbReference type="GO" id="GO:0005789">
    <property type="term" value="C:endoplasmic reticulum membrane"/>
    <property type="evidence" value="ECO:0007669"/>
    <property type="project" value="UniProtKB-SubCell"/>
</dbReference>
<protein>
    <recommendedName>
        <fullName evidence="1">GPI ethanolamine phosphate transferase 1</fullName>
        <ecNumber evidence="1">2.-.-.-</ecNumber>
    </recommendedName>
</protein>
<comment type="caution">
    <text evidence="2">The sequence shown here is derived from an EMBL/GenBank/DDBJ whole genome shotgun (WGS) entry which is preliminary data.</text>
</comment>
<comment type="caution">
    <text evidence="1">Lacks conserved residue(s) required for the propagation of feature annotation.</text>
</comment>
<keyword evidence="1" id="KW-0812">Transmembrane</keyword>
<comment type="function">
    <text evidence="1">Ethanolamine phosphate transferase involved in glycosylphosphatidylinositol-anchor biosynthesis. Transfers ethanolamine phosphate to the first alpha-1,4-linked mannose of the glycosylphosphatidylinositol precursor of GPI-anchor.</text>
</comment>
<dbReference type="PANTHER" id="PTHR12250">
    <property type="entry name" value="PHOSPHATIDYLINOSITOL GLYCAN, CLASS N"/>
    <property type="match status" value="1"/>
</dbReference>
<keyword evidence="1" id="KW-0337">GPI-anchor biosynthesis</keyword>
<keyword evidence="1" id="KW-1133">Transmembrane helix</keyword>
<keyword evidence="1" id="KW-0256">Endoplasmic reticulum</keyword>
<dbReference type="CDD" id="cd16020">
    <property type="entry name" value="GPI_EPT_1"/>
    <property type="match status" value="1"/>
</dbReference>
<evidence type="ECO:0000313" key="3">
    <source>
        <dbReference type="Proteomes" id="UP001457282"/>
    </source>
</evidence>
<dbReference type="InterPro" id="IPR007070">
    <property type="entry name" value="GPI_EtnP_transferase_1"/>
</dbReference>
<dbReference type="AlphaFoldDB" id="A0AAW1WJW5"/>
<dbReference type="InterPro" id="IPR037671">
    <property type="entry name" value="PIGN_N"/>
</dbReference>
<keyword evidence="1" id="KW-0808">Transferase</keyword>
<proteinExistence type="inferred from homology"/>
<reference evidence="2 3" key="1">
    <citation type="journal article" date="2023" name="G3 (Bethesda)">
        <title>A chromosome-length genome assembly and annotation of blackberry (Rubus argutus, cv. 'Hillquist').</title>
        <authorList>
            <person name="Bruna T."/>
            <person name="Aryal R."/>
            <person name="Dudchenko O."/>
            <person name="Sargent D.J."/>
            <person name="Mead D."/>
            <person name="Buti M."/>
            <person name="Cavallini A."/>
            <person name="Hytonen T."/>
            <person name="Andres J."/>
            <person name="Pham M."/>
            <person name="Weisz D."/>
            <person name="Mascagni F."/>
            <person name="Usai G."/>
            <person name="Natali L."/>
            <person name="Bassil N."/>
            <person name="Fernandez G.E."/>
            <person name="Lomsadze A."/>
            <person name="Armour M."/>
            <person name="Olukolu B."/>
            <person name="Poorten T."/>
            <person name="Britton C."/>
            <person name="Davik J."/>
            <person name="Ashrafi H."/>
            <person name="Aiden E.L."/>
            <person name="Borodovsky M."/>
            <person name="Worthington M."/>
        </authorList>
    </citation>
    <scope>NUCLEOTIDE SEQUENCE [LARGE SCALE GENOMIC DNA]</scope>
    <source>
        <strain evidence="2">PI 553951</strain>
    </source>
</reference>
<comment type="subcellular location">
    <subcellularLocation>
        <location evidence="1">Endoplasmic reticulum membrane</location>
        <topology evidence="1">Multi-pass membrane protein</topology>
    </subcellularLocation>
</comment>
<dbReference type="SUPFAM" id="SSF53649">
    <property type="entry name" value="Alkaline phosphatase-like"/>
    <property type="match status" value="1"/>
</dbReference>
<dbReference type="PANTHER" id="PTHR12250:SF0">
    <property type="entry name" value="GPI ETHANOLAMINE PHOSPHATE TRANSFERASE 1"/>
    <property type="match status" value="1"/>
</dbReference>
<dbReference type="Proteomes" id="UP001457282">
    <property type="component" value="Unassembled WGS sequence"/>
</dbReference>
<comment type="pathway">
    <text evidence="1">Glycolipid biosynthesis; glycosylphosphatidylinositol-anchor biosynthesis.</text>
</comment>
<organism evidence="2 3">
    <name type="scientific">Rubus argutus</name>
    <name type="common">Southern blackberry</name>
    <dbReference type="NCBI Taxonomy" id="59490"/>
    <lineage>
        <taxon>Eukaryota</taxon>
        <taxon>Viridiplantae</taxon>
        <taxon>Streptophyta</taxon>
        <taxon>Embryophyta</taxon>
        <taxon>Tracheophyta</taxon>
        <taxon>Spermatophyta</taxon>
        <taxon>Magnoliopsida</taxon>
        <taxon>eudicotyledons</taxon>
        <taxon>Gunneridae</taxon>
        <taxon>Pentapetalae</taxon>
        <taxon>rosids</taxon>
        <taxon>fabids</taxon>
        <taxon>Rosales</taxon>
        <taxon>Rosaceae</taxon>
        <taxon>Rosoideae</taxon>
        <taxon>Rosoideae incertae sedis</taxon>
        <taxon>Rubus</taxon>
    </lineage>
</organism>
<sequence length="239" mass="27499">MGEREVEENCRSRKVVNLSVRRKWLKTKEKWLVVVGVVLHVVYMLSIFDIYFKSPIVHGMDLVTPRFTAPEKRLVLLVADGLRADKFFESDSDGKFRAPFLRSVIKEKGRWGVSHARPPTESRTGHVSIIAGFYEDPSAVTKGWKANPVEFDSVFNRSRHTFSYGSPDIVPIFCAALPHTTWNSYPHDFEDFATDASFLDEWSFDQFQSLMNRSKEDPKLKELLLQDNLVLFLHLLGCD</sequence>
<accession>A0AAW1WJW5</accession>
<evidence type="ECO:0000256" key="1">
    <source>
        <dbReference type="RuleBase" id="RU367138"/>
    </source>
</evidence>
<name>A0AAW1WJW5_RUBAR</name>
<dbReference type="EC" id="2.-.-.-" evidence="1"/>
<dbReference type="EMBL" id="JBEDUW010000006">
    <property type="protein sequence ID" value="KAK9925220.1"/>
    <property type="molecule type" value="Genomic_DNA"/>
</dbReference>
<dbReference type="Gene3D" id="3.40.720.10">
    <property type="entry name" value="Alkaline Phosphatase, subunit A"/>
    <property type="match status" value="1"/>
</dbReference>
<dbReference type="GO" id="GO:0051377">
    <property type="term" value="F:mannose-ethanolamine phosphotransferase activity"/>
    <property type="evidence" value="ECO:0007669"/>
    <property type="project" value="UniProtKB-UniRule"/>
</dbReference>
<evidence type="ECO:0000313" key="2">
    <source>
        <dbReference type="EMBL" id="KAK9925220.1"/>
    </source>
</evidence>
<dbReference type="InterPro" id="IPR017850">
    <property type="entry name" value="Alkaline_phosphatase_core_sf"/>
</dbReference>
<gene>
    <name evidence="2" type="ORF">M0R45_033550</name>
</gene>
<dbReference type="GO" id="GO:0006506">
    <property type="term" value="P:GPI anchor biosynthetic process"/>
    <property type="evidence" value="ECO:0007669"/>
    <property type="project" value="UniProtKB-KW"/>
</dbReference>
<keyword evidence="1" id="KW-0472">Membrane</keyword>
<comment type="similarity">
    <text evidence="1">Belongs to the PIGG/PIGN/PIGO family. PIGN subfamily.</text>
</comment>